<gene>
    <name evidence="2" type="ORF">Ctma_0912</name>
</gene>
<protein>
    <recommendedName>
        <fullName evidence="3">Phosphoribosyltransferase domain-containing protein</fullName>
    </recommendedName>
</protein>
<evidence type="ECO:0000256" key="1">
    <source>
        <dbReference type="ARBA" id="ARBA00008007"/>
    </source>
</evidence>
<dbReference type="PANTHER" id="PTHR47505">
    <property type="entry name" value="DNA UTILIZATION PROTEIN YHGH"/>
    <property type="match status" value="1"/>
</dbReference>
<evidence type="ECO:0000313" key="2">
    <source>
        <dbReference type="EMBL" id="WXU00201.1"/>
    </source>
</evidence>
<name>A0AAU6PGS1_9GAMM</name>
<dbReference type="InterPro" id="IPR051910">
    <property type="entry name" value="ComF/GntX_DNA_util-trans"/>
</dbReference>
<dbReference type="AlphaFoldDB" id="A0AAU6PGS1"/>
<organism evidence="2">
    <name type="scientific">Catillopecten margaritatus gill symbiont</name>
    <dbReference type="NCBI Taxonomy" id="3083288"/>
    <lineage>
        <taxon>Bacteria</taxon>
        <taxon>Pseudomonadati</taxon>
        <taxon>Pseudomonadota</taxon>
        <taxon>Gammaproteobacteria</taxon>
        <taxon>sulfur-oxidizing symbionts</taxon>
    </lineage>
</organism>
<dbReference type="InterPro" id="IPR029057">
    <property type="entry name" value="PRTase-like"/>
</dbReference>
<dbReference type="CDD" id="cd06223">
    <property type="entry name" value="PRTases_typeI"/>
    <property type="match status" value="1"/>
</dbReference>
<dbReference type="PANTHER" id="PTHR47505:SF1">
    <property type="entry name" value="DNA UTILIZATION PROTEIN YHGH"/>
    <property type="match status" value="1"/>
</dbReference>
<sequence>MPLSNQRINQRGFNQVLELLRTIAKKTPTPIDTHSIKRIKATQSLFDLTPEQRRAEIKGAFITNPMPYQKVLLVDDIITTGASLNELATTILKNTEVECCDVMTLSRAEF</sequence>
<dbReference type="EMBL" id="CP138327">
    <property type="protein sequence ID" value="WXU00201.1"/>
    <property type="molecule type" value="Genomic_DNA"/>
</dbReference>
<dbReference type="InterPro" id="IPR000836">
    <property type="entry name" value="PRTase_dom"/>
</dbReference>
<reference evidence="2" key="1">
    <citation type="submission" date="2023-10" db="EMBL/GenBank/DDBJ databases">
        <title>The first scallop-associated chemosynthetic bacterial symbiont.</title>
        <authorList>
            <person name="Lin Y.-T."/>
            <person name="Sun J."/>
            <person name="Ip J.C.-H."/>
            <person name="He X."/>
            <person name="Gao Z.-M."/>
            <person name="Perez M."/>
            <person name="Xu T."/>
            <person name="Qian P.-Y."/>
            <person name="Qiu J.-W."/>
        </authorList>
    </citation>
    <scope>NUCLEOTIDE SEQUENCE</scope>
    <source>
        <strain evidence="2">Gill1</strain>
    </source>
</reference>
<evidence type="ECO:0008006" key="3">
    <source>
        <dbReference type="Google" id="ProtNLM"/>
    </source>
</evidence>
<proteinExistence type="inferred from homology"/>
<accession>A0AAU6PGS1</accession>
<comment type="similarity">
    <text evidence="1">Belongs to the ComF/GntX family.</text>
</comment>
<dbReference type="SUPFAM" id="SSF53271">
    <property type="entry name" value="PRTase-like"/>
    <property type="match status" value="1"/>
</dbReference>
<dbReference type="Gene3D" id="3.40.50.2020">
    <property type="match status" value="1"/>
</dbReference>